<comment type="caution">
    <text evidence="2">The sequence shown here is derived from an EMBL/GenBank/DDBJ whole genome shotgun (WGS) entry which is preliminary data.</text>
</comment>
<name>A0A8H6KEE9_9PEZI</name>
<evidence type="ECO:0000313" key="2">
    <source>
        <dbReference type="EMBL" id="KAF6829211.1"/>
    </source>
</evidence>
<organism evidence="2 3">
    <name type="scientific">Colletotrichum musicola</name>
    <dbReference type="NCBI Taxonomy" id="2175873"/>
    <lineage>
        <taxon>Eukaryota</taxon>
        <taxon>Fungi</taxon>
        <taxon>Dikarya</taxon>
        <taxon>Ascomycota</taxon>
        <taxon>Pezizomycotina</taxon>
        <taxon>Sordariomycetes</taxon>
        <taxon>Hypocreomycetidae</taxon>
        <taxon>Glomerellales</taxon>
        <taxon>Glomerellaceae</taxon>
        <taxon>Colletotrichum</taxon>
        <taxon>Colletotrichum orchidearum species complex</taxon>
    </lineage>
</organism>
<gene>
    <name evidence="2" type="ORF">CMUS01_08251</name>
</gene>
<dbReference type="AlphaFoldDB" id="A0A8H6KEE9"/>
<dbReference type="EMBL" id="WIGM01000316">
    <property type="protein sequence ID" value="KAF6829211.1"/>
    <property type="molecule type" value="Genomic_DNA"/>
</dbReference>
<feature type="region of interest" description="Disordered" evidence="1">
    <location>
        <begin position="271"/>
        <end position="292"/>
    </location>
</feature>
<dbReference type="OrthoDB" id="27483at2759"/>
<protein>
    <submittedName>
        <fullName evidence="2">Oxidoreductase</fullName>
    </submittedName>
</protein>
<evidence type="ECO:0000256" key="1">
    <source>
        <dbReference type="SAM" id="MobiDB-lite"/>
    </source>
</evidence>
<accession>A0A8H6KEE9</accession>
<dbReference type="PANTHER" id="PTHR33099:SF7">
    <property type="entry name" value="MYND-TYPE DOMAIN-CONTAINING PROTEIN"/>
    <property type="match status" value="1"/>
</dbReference>
<evidence type="ECO:0000313" key="3">
    <source>
        <dbReference type="Proteomes" id="UP000639643"/>
    </source>
</evidence>
<keyword evidence="3" id="KW-1185">Reference proteome</keyword>
<reference evidence="2" key="1">
    <citation type="journal article" date="2020" name="Phytopathology">
        <title>Genome Sequence Resources of Colletotrichum truncatum, C. plurivorum, C. musicola, and C. sojae: Four Species Pathogenic to Soybean (Glycine max).</title>
        <authorList>
            <person name="Rogerio F."/>
            <person name="Boufleur T.R."/>
            <person name="Ciampi-Guillardi M."/>
            <person name="Sukno S.A."/>
            <person name="Thon M.R."/>
            <person name="Massola Junior N.S."/>
            <person name="Baroncelli R."/>
        </authorList>
    </citation>
    <scope>NUCLEOTIDE SEQUENCE</scope>
    <source>
        <strain evidence="2">LFN0074</strain>
    </source>
</reference>
<proteinExistence type="predicted"/>
<dbReference type="PANTHER" id="PTHR33099">
    <property type="entry name" value="FE2OG DIOXYGENASE DOMAIN-CONTAINING PROTEIN"/>
    <property type="match status" value="1"/>
</dbReference>
<feature type="compositionally biased region" description="Acidic residues" evidence="1">
    <location>
        <begin position="280"/>
        <end position="290"/>
    </location>
</feature>
<sequence length="379" mass="41617">MYTVEPPSLDCLARQSFRAFNGNAIANDTFAVGGTIPIHTGPAEDSSEQKPASYPVILRWDATEETPALRRVAFPLATDADSASFAQLLQDMQPATFGLGDKHVLDEEYRKAIKLPVTAFSVSFSPYELGIIDTPMIQWAAFYSDCEHEVHEVTSGHRVTVTYNLYATKAAMCTSLSSLDPESLPLYNDIRALVTDPRFKVKKCVLGFHGAFEYPHTSANHDLPFCLKGLDMAVYEIFRCMGLKIHLSAVIPADDTVRRCKSDKATDGTCFSDDGSSNGESDDQYDEDDSSLATQTVVRPICAKSSLGIMDDDSGEGDVIDFVLGGEQVEAKDIIWINNRQRHSQEQASYISYGNEPSHDSLYSYSATVVEIPAKCSAK</sequence>
<dbReference type="Proteomes" id="UP000639643">
    <property type="component" value="Unassembled WGS sequence"/>
</dbReference>